<gene>
    <name evidence="11" type="ORF">NCTC10801_00805</name>
</gene>
<evidence type="ECO:0000256" key="3">
    <source>
        <dbReference type="ARBA" id="ARBA00022692"/>
    </source>
</evidence>
<dbReference type="PIRSF" id="PIRSF006170">
    <property type="entry name" value="YfgM"/>
    <property type="match status" value="1"/>
</dbReference>
<accession>A0A380TNQ8</accession>
<name>A0A380TNQ8_9PAST</name>
<dbReference type="Pfam" id="PF09976">
    <property type="entry name" value="TPR_21"/>
    <property type="match status" value="1"/>
</dbReference>
<organism evidence="11 12">
    <name type="scientific">[Actinobacillus] rossii</name>
    <dbReference type="NCBI Taxonomy" id="123820"/>
    <lineage>
        <taxon>Bacteria</taxon>
        <taxon>Pseudomonadati</taxon>
        <taxon>Pseudomonadota</taxon>
        <taxon>Gammaproteobacteria</taxon>
        <taxon>Pasteurellales</taxon>
        <taxon>Pasteurellaceae</taxon>
    </lineage>
</organism>
<dbReference type="AlphaFoldDB" id="A0A380TNQ8"/>
<evidence type="ECO:0000256" key="8">
    <source>
        <dbReference type="ARBA" id="ARBA00024235"/>
    </source>
</evidence>
<keyword evidence="4" id="KW-1133">Transmembrane helix</keyword>
<evidence type="ECO:0000259" key="10">
    <source>
        <dbReference type="Pfam" id="PF09976"/>
    </source>
</evidence>
<dbReference type="GO" id="GO:0044877">
    <property type="term" value="F:protein-containing complex binding"/>
    <property type="evidence" value="ECO:0007669"/>
    <property type="project" value="InterPro"/>
</dbReference>
<evidence type="ECO:0000256" key="5">
    <source>
        <dbReference type="ARBA" id="ARBA00023136"/>
    </source>
</evidence>
<evidence type="ECO:0000313" key="12">
    <source>
        <dbReference type="Proteomes" id="UP000254649"/>
    </source>
</evidence>
<comment type="subcellular location">
    <subcellularLocation>
        <location evidence="1">Cell membrane</location>
        <topology evidence="1">Single-pass type II membrane protein</topology>
    </subcellularLocation>
</comment>
<feature type="coiled-coil region" evidence="9">
    <location>
        <begin position="94"/>
        <end position="158"/>
    </location>
</feature>
<evidence type="ECO:0000256" key="7">
    <source>
        <dbReference type="ARBA" id="ARBA00024197"/>
    </source>
</evidence>
<keyword evidence="12" id="KW-1185">Reference proteome</keyword>
<feature type="domain" description="Ancillary SecYEG translocon subunit/Cell division coordinator CpoB TPR" evidence="10">
    <location>
        <begin position="15"/>
        <end position="204"/>
    </location>
</feature>
<dbReference type="SUPFAM" id="SSF48452">
    <property type="entry name" value="TPR-like"/>
    <property type="match status" value="1"/>
</dbReference>
<comment type="similarity">
    <text evidence="7">Belongs to the YfgM family.</text>
</comment>
<dbReference type="PANTHER" id="PTHR38035">
    <property type="entry name" value="UPF0070 PROTEIN YFGM"/>
    <property type="match status" value="1"/>
</dbReference>
<evidence type="ECO:0000313" key="11">
    <source>
        <dbReference type="EMBL" id="SUT89130.1"/>
    </source>
</evidence>
<dbReference type="Proteomes" id="UP000254649">
    <property type="component" value="Unassembled WGS sequence"/>
</dbReference>
<evidence type="ECO:0000256" key="9">
    <source>
        <dbReference type="SAM" id="Coils"/>
    </source>
</evidence>
<protein>
    <recommendedName>
        <fullName evidence="8">Ancillary SecYEG translocon subunit</fullName>
    </recommendedName>
</protein>
<dbReference type="EMBL" id="UFRQ01000003">
    <property type="protein sequence ID" value="SUT89130.1"/>
    <property type="molecule type" value="Genomic_DNA"/>
</dbReference>
<keyword evidence="6" id="KW-0143">Chaperone</keyword>
<evidence type="ECO:0000256" key="1">
    <source>
        <dbReference type="ARBA" id="ARBA00004401"/>
    </source>
</evidence>
<dbReference type="OrthoDB" id="9789675at2"/>
<dbReference type="Gene3D" id="1.25.40.10">
    <property type="entry name" value="Tetratricopeptide repeat domain"/>
    <property type="match status" value="1"/>
</dbReference>
<evidence type="ECO:0000256" key="2">
    <source>
        <dbReference type="ARBA" id="ARBA00022475"/>
    </source>
</evidence>
<reference evidence="11 12" key="1">
    <citation type="submission" date="2018-06" db="EMBL/GenBank/DDBJ databases">
        <authorList>
            <consortium name="Pathogen Informatics"/>
            <person name="Doyle S."/>
        </authorList>
    </citation>
    <scope>NUCLEOTIDE SEQUENCE [LARGE SCALE GENOMIC DNA]</scope>
    <source>
        <strain evidence="11 12">NCTC10801</strain>
    </source>
</reference>
<sequence>MALTSFEEQEINEIKSWWSENYKTIIAVVVLSLAGSWGWRYWQSYQIGKAQELSAQYDQIILSNQAIDLKNIEIDAFAKNNSKTAYAALALLEKAKLATEVKDYKLAAAALQQAISEAPDEIFSSLAAMRLANVQMQLKDMDNALATLNNQVKDVSLESRKLLLIGDIQAVKGDKTAAKASYEQAQKTATPLGQEWLQVRLNNL</sequence>
<proteinExistence type="inferred from homology"/>
<evidence type="ECO:0000256" key="4">
    <source>
        <dbReference type="ARBA" id="ARBA00022989"/>
    </source>
</evidence>
<keyword evidence="2" id="KW-1003">Cell membrane</keyword>
<keyword evidence="9" id="KW-0175">Coiled coil</keyword>
<dbReference type="PANTHER" id="PTHR38035:SF1">
    <property type="entry name" value="ANCILLARY SECYEG TRANSLOCON SUBUNIT"/>
    <property type="match status" value="1"/>
</dbReference>
<dbReference type="InterPro" id="IPR011990">
    <property type="entry name" value="TPR-like_helical_dom_sf"/>
</dbReference>
<keyword evidence="3" id="KW-0812">Transmembrane</keyword>
<dbReference type="InterPro" id="IPR026039">
    <property type="entry name" value="YfgM"/>
</dbReference>
<dbReference type="GO" id="GO:0005886">
    <property type="term" value="C:plasma membrane"/>
    <property type="evidence" value="ECO:0007669"/>
    <property type="project" value="UniProtKB-SubCell"/>
</dbReference>
<dbReference type="InterPro" id="IPR018704">
    <property type="entry name" value="SecYEG/CpoB_TPR"/>
</dbReference>
<evidence type="ECO:0000256" key="6">
    <source>
        <dbReference type="ARBA" id="ARBA00023186"/>
    </source>
</evidence>
<keyword evidence="5" id="KW-0472">Membrane</keyword>